<feature type="region of interest" description="Disordered" evidence="1">
    <location>
        <begin position="405"/>
        <end position="424"/>
    </location>
</feature>
<proteinExistence type="predicted"/>
<evidence type="ECO:0000313" key="2">
    <source>
        <dbReference type="EMBL" id="KAJ8869581.1"/>
    </source>
</evidence>
<protein>
    <submittedName>
        <fullName evidence="2">Uncharacterized protein</fullName>
    </submittedName>
</protein>
<reference evidence="2 3" key="1">
    <citation type="submission" date="2023-02" db="EMBL/GenBank/DDBJ databases">
        <title>LHISI_Scaffold_Assembly.</title>
        <authorList>
            <person name="Stuart O.P."/>
            <person name="Cleave R."/>
            <person name="Magrath M.J.L."/>
            <person name="Mikheyev A.S."/>
        </authorList>
    </citation>
    <scope>NUCLEOTIDE SEQUENCE [LARGE SCALE GENOMIC DNA]</scope>
    <source>
        <strain evidence="2">Daus_M_001</strain>
        <tissue evidence="2">Leg muscle</tissue>
    </source>
</reference>
<feature type="region of interest" description="Disordered" evidence="1">
    <location>
        <begin position="569"/>
        <end position="599"/>
    </location>
</feature>
<evidence type="ECO:0000256" key="1">
    <source>
        <dbReference type="SAM" id="MobiDB-lite"/>
    </source>
</evidence>
<dbReference type="EMBL" id="JARBHB010000013">
    <property type="protein sequence ID" value="KAJ8869581.1"/>
    <property type="molecule type" value="Genomic_DNA"/>
</dbReference>
<sequence length="1375" mass="153019">MSELRNPEWLGQMRKRHQQPMGVWQQPSLLASHHGDPGSNPGWVTPDFRMRKSCRTMSLVGGFSRGSPVFPAPSFPLCSIFSAIIILIGSQDLDVKSRPNLFTRPFMKITLKTMRQVESCGVITLKTMRQVESCGVITLKTMRQVESCGVITLKTMRQVESCGVITLKTMRQVESCGVITLKTMSQVESCGVITLKTMRQVESCGVITLKTMRQVESCGLITLKTMRQVESCGVITLKTMRQVESCGVITLKTMRQVESCGVITKRTCVLVYARLYGDLQEACCRGGVGAMLRHHVESGWESLAWCVHASTHTTEFVARGSAVPLQEALLVLSESRAELKSIAGQIEFQERVFVGVLLRLARSPDGKGNKMFQRNRSQKFISGWREERVFGDVLGFRSSGEPRGCGDLDSYQRRQQAPTDECRASTSQQRLRNVLLAFRGPSNAFFLLESRWNARAGGNRIAPRRPGLPAASSGTIPTCENPGVAPPGVEPGSPWCELSRLDFLLTEIRSEEELETYATFVWWLQIQTCITQDSNTELLVLKFHIEILIAKLPAFFPCVQETNFRRSVERGGPEDIETTGQTTRLGRPGSTSGGVAPRFPHVEIMPDDSAGRRVLSGISRFPPPLYSGAAPYSARFTLIGSQDIDVKSRPNLFSPLHARKFGQMFLSSVCDCHIEVQPIFELGFGDGSQQAGDMSYSLSAMNPNPTLEHPKRGFERVTTHRCTMRHARTSRHAVVGAKGVRGFRKIQVIVNGLPWILEVVELGLNTLRPLGGELRGISLHTRCKASYLLRVKPEFTGGRKREISEKTRWPAASFCTIPTCENSGVTRLRIEPGSSWWEASALAARFGSKELDVKRMSNRHLNADLDSLASTSGRGKRTAIQLKVPCNRNFRCRFLRIEPSHPATARTSFASFHAPSSTHYPVNAHRQSCHEMSGVIRCCFFAAVLTAGCGSTARSRTATIDGFRKKTTLMFTVHVILLPPPNYCRPHRPSTIHLPSTPFICVQPSPNPRSTYEIYLQWRCCAGTRDSPSRGFRFPTFQNMLPRCHEWSGVFRENNPAGETLKNRLAMPQFMATCDTRTLLEISLLVEHRQEFPLACSSTNDVSRIAERRDVDEFRYRSLRRSVTSYRRGKTSPQSAYEYSFEAVTCKACSRNYLELQQNVPVKSIVIGHRKYRNAVRQSAPGNVVRPANKITFLIALQKIKHRAHSQNIHTVKRGSGAGEEVVLRNGRRCKWLVVGGSWREPVKRPQDTSCLVVVVDVGCEADGGEAGVRSSEAGGAPSISDVVAILVAVEVVVDGVVVRRRRAVDVVEPVADAVVLVEERAVGAEEAELLAGRETPVPHLRTHHCRYCTHSRPVYTRLAMSRDPEISQSHLRTS</sequence>
<feature type="compositionally biased region" description="Polar residues" evidence="1">
    <location>
        <begin position="413"/>
        <end position="424"/>
    </location>
</feature>
<dbReference type="Proteomes" id="UP001159363">
    <property type="component" value="Chromosome 12"/>
</dbReference>
<organism evidence="2 3">
    <name type="scientific">Dryococelus australis</name>
    <dbReference type="NCBI Taxonomy" id="614101"/>
    <lineage>
        <taxon>Eukaryota</taxon>
        <taxon>Metazoa</taxon>
        <taxon>Ecdysozoa</taxon>
        <taxon>Arthropoda</taxon>
        <taxon>Hexapoda</taxon>
        <taxon>Insecta</taxon>
        <taxon>Pterygota</taxon>
        <taxon>Neoptera</taxon>
        <taxon>Polyneoptera</taxon>
        <taxon>Phasmatodea</taxon>
        <taxon>Verophasmatodea</taxon>
        <taxon>Anareolatae</taxon>
        <taxon>Phasmatidae</taxon>
        <taxon>Eurycanthinae</taxon>
        <taxon>Dryococelus</taxon>
    </lineage>
</organism>
<name>A0ABQ9GET6_9NEOP</name>
<comment type="caution">
    <text evidence="2">The sequence shown here is derived from an EMBL/GenBank/DDBJ whole genome shotgun (WGS) entry which is preliminary data.</text>
</comment>
<evidence type="ECO:0000313" key="3">
    <source>
        <dbReference type="Proteomes" id="UP001159363"/>
    </source>
</evidence>
<accession>A0ABQ9GET6</accession>
<gene>
    <name evidence="2" type="ORF">PR048_028573</name>
</gene>
<keyword evidence="3" id="KW-1185">Reference proteome</keyword>